<feature type="transmembrane region" description="Helical" evidence="1">
    <location>
        <begin position="157"/>
        <end position="179"/>
    </location>
</feature>
<dbReference type="PANTHER" id="PTHR40448">
    <property type="entry name" value="TWO-COMPONENT SENSOR HISTIDINE KINASE"/>
    <property type="match status" value="1"/>
</dbReference>
<feature type="transmembrane region" description="Helical" evidence="1">
    <location>
        <begin position="30"/>
        <end position="48"/>
    </location>
</feature>
<proteinExistence type="predicted"/>
<reference evidence="3 4" key="1">
    <citation type="submission" date="2018-11" db="EMBL/GenBank/DDBJ databases">
        <title>Genome sequencing and assembly of Clostridium tagluense strain A121.</title>
        <authorList>
            <person name="Murakami T."/>
            <person name="Segawa T."/>
            <person name="Shcherbakova V.A."/>
            <person name="Mori H."/>
            <person name="Yoshimura Y."/>
        </authorList>
    </citation>
    <scope>NUCLEOTIDE SEQUENCE [LARGE SCALE GENOMIC DNA]</scope>
    <source>
        <strain evidence="3 4">A121</strain>
    </source>
</reference>
<keyword evidence="1" id="KW-0812">Transmembrane</keyword>
<dbReference type="EMBL" id="BHYK01000004">
    <property type="protein sequence ID" value="GCD09299.1"/>
    <property type="molecule type" value="Genomic_DNA"/>
</dbReference>
<dbReference type="InterPro" id="IPR036890">
    <property type="entry name" value="HATPase_C_sf"/>
</dbReference>
<dbReference type="SUPFAM" id="SSF55874">
    <property type="entry name" value="ATPase domain of HSP90 chaperone/DNA topoisomerase II/histidine kinase"/>
    <property type="match status" value="1"/>
</dbReference>
<dbReference type="AlphaFoldDB" id="A0A401UIK9"/>
<dbReference type="InterPro" id="IPR032834">
    <property type="entry name" value="NatK-like_C"/>
</dbReference>
<feature type="transmembrane region" description="Helical" evidence="1">
    <location>
        <begin position="119"/>
        <end position="136"/>
    </location>
</feature>
<evidence type="ECO:0000256" key="1">
    <source>
        <dbReference type="SAM" id="Phobius"/>
    </source>
</evidence>
<dbReference type="Gene3D" id="3.30.565.10">
    <property type="entry name" value="Histidine kinase-like ATPase, C-terminal domain"/>
    <property type="match status" value="1"/>
</dbReference>
<feature type="domain" description="Sensor histidine kinase NatK-like C-terminal" evidence="2">
    <location>
        <begin position="323"/>
        <end position="424"/>
    </location>
</feature>
<keyword evidence="3" id="KW-0808">Transferase</keyword>
<name>A0A401UIK9_9CLOT</name>
<feature type="transmembrane region" description="Helical" evidence="1">
    <location>
        <begin position="86"/>
        <end position="107"/>
    </location>
</feature>
<comment type="caution">
    <text evidence="3">The sequence shown here is derived from an EMBL/GenBank/DDBJ whole genome shotgun (WGS) entry which is preliminary data.</text>
</comment>
<protein>
    <submittedName>
        <fullName evidence="3">Sensor histidine kinase</fullName>
    </submittedName>
</protein>
<accession>A0A401UIK9</accession>
<feature type="transmembrane region" description="Helical" evidence="1">
    <location>
        <begin position="6"/>
        <end position="23"/>
    </location>
</feature>
<organism evidence="3 4">
    <name type="scientific">Clostridium tagluense</name>
    <dbReference type="NCBI Taxonomy" id="360422"/>
    <lineage>
        <taxon>Bacteria</taxon>
        <taxon>Bacillati</taxon>
        <taxon>Bacillota</taxon>
        <taxon>Clostridia</taxon>
        <taxon>Eubacteriales</taxon>
        <taxon>Clostridiaceae</taxon>
        <taxon>Clostridium</taxon>
    </lineage>
</organism>
<dbReference type="RefSeq" id="WP_124998575.1">
    <property type="nucleotide sequence ID" value="NZ_BHYK01000004.1"/>
</dbReference>
<evidence type="ECO:0000259" key="2">
    <source>
        <dbReference type="Pfam" id="PF14501"/>
    </source>
</evidence>
<dbReference type="Pfam" id="PF14501">
    <property type="entry name" value="HATPase_c_5"/>
    <property type="match status" value="1"/>
</dbReference>
<evidence type="ECO:0000313" key="4">
    <source>
        <dbReference type="Proteomes" id="UP000287872"/>
    </source>
</evidence>
<feature type="transmembrane region" description="Helical" evidence="1">
    <location>
        <begin position="185"/>
        <end position="205"/>
    </location>
</feature>
<dbReference type="OrthoDB" id="1656061at2"/>
<keyword evidence="4" id="KW-1185">Reference proteome</keyword>
<sequence>MWIINIVLLFIMFYVQLYIGCKLKKIKFNININNFITILSSSILYYYVLKLNCLNDYKVIITTIFLMIILALLIEQSILYLIQTTFFITLIMIFSEAITAQFFINILSINLKVLSSNEIAFIFFNIILFITAIFIINLKEVVTVFLISKFKIKDNDFMVNTIFMASLMIVFIVIYFLAYKSFNKDTVVIILLSSIVCLMLIIIFFHKNYMLKVKQQEFIQLKTYTSIIENLVDDVAKFKHDYNNILFMTRGYLEDNNVEELKRIFNKELIHECNYENNEILKLKKIKDAGLKGLLTSKIMKLYLDNITLSIEILDTIDTFHIDIIDLCRIVGVLLDNACEAAKDSKEKLVSISFIQDECLNITIANSYNSHINISSIYKKSYSTKGPNRGIGLNNVKEIINKKYPNVLLKTSVEKDVFIQDLYIEAK</sequence>
<dbReference type="Proteomes" id="UP000287872">
    <property type="component" value="Unassembled WGS sequence"/>
</dbReference>
<feature type="transmembrane region" description="Helical" evidence="1">
    <location>
        <begin position="54"/>
        <end position="74"/>
    </location>
</feature>
<keyword evidence="1" id="KW-1133">Transmembrane helix</keyword>
<dbReference type="PANTHER" id="PTHR40448:SF1">
    <property type="entry name" value="TWO-COMPONENT SENSOR HISTIDINE KINASE"/>
    <property type="match status" value="1"/>
</dbReference>
<keyword evidence="1" id="KW-0472">Membrane</keyword>
<dbReference type="GO" id="GO:0042802">
    <property type="term" value="F:identical protein binding"/>
    <property type="evidence" value="ECO:0007669"/>
    <property type="project" value="TreeGrafter"/>
</dbReference>
<dbReference type="GO" id="GO:0016301">
    <property type="term" value="F:kinase activity"/>
    <property type="evidence" value="ECO:0007669"/>
    <property type="project" value="UniProtKB-KW"/>
</dbReference>
<keyword evidence="3" id="KW-0418">Kinase</keyword>
<gene>
    <name evidence="3" type="ORF">Ctaglu_09220</name>
</gene>
<evidence type="ECO:0000313" key="3">
    <source>
        <dbReference type="EMBL" id="GCD09299.1"/>
    </source>
</evidence>